<dbReference type="AlphaFoldDB" id="A0A8H4XHZ6"/>
<name>A0A8H4XHZ6_9HYPO</name>
<comment type="caution">
    <text evidence="2">The sequence shown here is derived from an EMBL/GenBank/DDBJ whole genome shotgun (WGS) entry which is preliminary data.</text>
</comment>
<evidence type="ECO:0008006" key="4">
    <source>
        <dbReference type="Google" id="ProtNLM"/>
    </source>
</evidence>
<keyword evidence="3" id="KW-1185">Reference proteome</keyword>
<dbReference type="PANTHER" id="PTHR40640:SF1">
    <property type="entry name" value="ANCHORED GLYCOPROTEIN, PUTATIVE (AFU_ORTHOLOGUE AFUA_8G04860)-RELATED"/>
    <property type="match status" value="1"/>
</dbReference>
<evidence type="ECO:0000313" key="3">
    <source>
        <dbReference type="Proteomes" id="UP000635477"/>
    </source>
</evidence>
<accession>A0A8H4XHZ6</accession>
<feature type="region of interest" description="Disordered" evidence="1">
    <location>
        <begin position="152"/>
        <end position="188"/>
    </location>
</feature>
<dbReference type="EMBL" id="JABEYC010000579">
    <property type="protein sequence ID" value="KAF4976016.1"/>
    <property type="molecule type" value="Genomic_DNA"/>
</dbReference>
<dbReference type="OrthoDB" id="4991875at2759"/>
<gene>
    <name evidence="2" type="ORF">FZEAL_7272</name>
</gene>
<sequence length="210" mass="21724">MPSSLVTSLLLPGYGEQPLVAEVLGADATATTYLLNCPPGTDSNDCGTYNNSITLGPWASKTLPPGAAKTGEFDVYITMPGYEEPWEFSMHCEMSRTIPEKCTSINNGGNNDGSPTVTLYSSDGLEDFEFEYAPVTITSGLELLTASRSGSQKAGATTDAQSADDDASATGTETSSSVATPENTSGASSRLTRVFGAMSVAALAAALMMS</sequence>
<feature type="compositionally biased region" description="Low complexity" evidence="1">
    <location>
        <begin position="168"/>
        <end position="180"/>
    </location>
</feature>
<dbReference type="Proteomes" id="UP000635477">
    <property type="component" value="Unassembled WGS sequence"/>
</dbReference>
<dbReference type="PANTHER" id="PTHR40640">
    <property type="entry name" value="ANCHORED GLYCOPROTEIN, PUTATIVE (AFU_ORTHOLOGUE AFUA_8G04860)-RELATED"/>
    <property type="match status" value="1"/>
</dbReference>
<reference evidence="2" key="1">
    <citation type="journal article" date="2020" name="BMC Genomics">
        <title>Correction to: Identification and distribution of gene clusters required for synthesis of sphingolipid metabolism inhibitors in diverse species of the filamentous fungus Fusarium.</title>
        <authorList>
            <person name="Kim H.S."/>
            <person name="Lohmar J.M."/>
            <person name="Busman M."/>
            <person name="Brown D.W."/>
            <person name="Naumann T.A."/>
            <person name="Divon H.H."/>
            <person name="Lysoe E."/>
            <person name="Uhlig S."/>
            <person name="Proctor R.H."/>
        </authorList>
    </citation>
    <scope>NUCLEOTIDE SEQUENCE</scope>
    <source>
        <strain evidence="2">NRRL 22465</strain>
    </source>
</reference>
<reference evidence="2" key="2">
    <citation type="submission" date="2020-05" db="EMBL/GenBank/DDBJ databases">
        <authorList>
            <person name="Kim H.-S."/>
            <person name="Proctor R.H."/>
            <person name="Brown D.W."/>
        </authorList>
    </citation>
    <scope>NUCLEOTIDE SEQUENCE</scope>
    <source>
        <strain evidence="2">NRRL 22465</strain>
    </source>
</reference>
<protein>
    <recommendedName>
        <fullName evidence="4">GPI anchored protein</fullName>
    </recommendedName>
</protein>
<evidence type="ECO:0000313" key="2">
    <source>
        <dbReference type="EMBL" id="KAF4976016.1"/>
    </source>
</evidence>
<evidence type="ECO:0000256" key="1">
    <source>
        <dbReference type="SAM" id="MobiDB-lite"/>
    </source>
</evidence>
<organism evidence="2 3">
    <name type="scientific">Fusarium zealandicum</name>
    <dbReference type="NCBI Taxonomy" id="1053134"/>
    <lineage>
        <taxon>Eukaryota</taxon>
        <taxon>Fungi</taxon>
        <taxon>Dikarya</taxon>
        <taxon>Ascomycota</taxon>
        <taxon>Pezizomycotina</taxon>
        <taxon>Sordariomycetes</taxon>
        <taxon>Hypocreomycetidae</taxon>
        <taxon>Hypocreales</taxon>
        <taxon>Nectriaceae</taxon>
        <taxon>Fusarium</taxon>
        <taxon>Fusarium staphyleae species complex</taxon>
    </lineage>
</organism>
<proteinExistence type="predicted"/>